<feature type="transmembrane region" description="Helical" evidence="7">
    <location>
        <begin position="297"/>
        <end position="315"/>
    </location>
</feature>
<feature type="transmembrane region" description="Helical" evidence="7">
    <location>
        <begin position="47"/>
        <end position="69"/>
    </location>
</feature>
<evidence type="ECO:0000256" key="1">
    <source>
        <dbReference type="ARBA" id="ARBA00004651"/>
    </source>
</evidence>
<keyword evidence="6 7" id="KW-0472">Membrane</keyword>
<dbReference type="Pfam" id="PF00953">
    <property type="entry name" value="Glycos_transf_4"/>
    <property type="match status" value="1"/>
</dbReference>
<name>A0A1F5NNQ7_9BACT</name>
<comment type="subcellular location">
    <subcellularLocation>
        <location evidence="1">Cell membrane</location>
        <topology evidence="1">Multi-pass membrane protein</topology>
    </subcellularLocation>
</comment>
<evidence type="ECO:0008006" key="10">
    <source>
        <dbReference type="Google" id="ProtNLM"/>
    </source>
</evidence>
<comment type="caution">
    <text evidence="8">The sequence shown here is derived from an EMBL/GenBank/DDBJ whole genome shotgun (WGS) entry which is preliminary data.</text>
</comment>
<dbReference type="GO" id="GO:0016780">
    <property type="term" value="F:phosphotransferase activity, for other substituted phosphate groups"/>
    <property type="evidence" value="ECO:0007669"/>
    <property type="project" value="InterPro"/>
</dbReference>
<dbReference type="STRING" id="1817824.A2751_04385"/>
<proteinExistence type="predicted"/>
<dbReference type="GO" id="GO:0044038">
    <property type="term" value="P:cell wall macromolecule biosynthetic process"/>
    <property type="evidence" value="ECO:0007669"/>
    <property type="project" value="TreeGrafter"/>
</dbReference>
<evidence type="ECO:0000256" key="7">
    <source>
        <dbReference type="SAM" id="Phobius"/>
    </source>
</evidence>
<dbReference type="InterPro" id="IPR000715">
    <property type="entry name" value="Glycosyl_transferase_4"/>
</dbReference>
<evidence type="ECO:0000256" key="4">
    <source>
        <dbReference type="ARBA" id="ARBA00022692"/>
    </source>
</evidence>
<keyword evidence="2" id="KW-1003">Cell membrane</keyword>
<organism evidence="8 9">
    <name type="scientific">Candidatus Doudnabacteria bacterium RIFCSPHIGHO2_01_FULL_46_14</name>
    <dbReference type="NCBI Taxonomy" id="1817824"/>
    <lineage>
        <taxon>Bacteria</taxon>
        <taxon>Candidatus Doudnaibacteriota</taxon>
    </lineage>
</organism>
<dbReference type="EMBL" id="MFEK01000006">
    <property type="protein sequence ID" value="OGE79203.1"/>
    <property type="molecule type" value="Genomic_DNA"/>
</dbReference>
<sequence length="349" mass="38083">MRFILFFLVFFIASFYVTKWVRKIAIRLGVHDLPDMDRKIHTLPQPKLGGVALYVSFAAAVVVLAFFGFTDEVESMRIAAMLLGGLFLIIGGILDDKYDLPAWVQIVFPTVASLFVVLAGTHISYITNPLGGDIILDQYKIGPYPILGSLVVFLWIMGMTYTTKFLDGMDGLVSGISGIAGIVIFALSLAPHIAQTTTAFLAIIFAAVCLGFLPHNFYPAKIFLGEGGSTFTGFMIAVLAVISGGKIATALLVLGIPIMDAAWVIFRRLWFGASPFVGDKKHLHFRLLDIGLTQRQAVLFLYFLSAVFGGIAVFLQSWGKLVALVALFTVMVALGISVVIIYKKRTIKD</sequence>
<dbReference type="PANTHER" id="PTHR22926">
    <property type="entry name" value="PHOSPHO-N-ACETYLMURAMOYL-PENTAPEPTIDE-TRANSFERASE"/>
    <property type="match status" value="1"/>
</dbReference>
<dbReference type="GO" id="GO:0071555">
    <property type="term" value="P:cell wall organization"/>
    <property type="evidence" value="ECO:0007669"/>
    <property type="project" value="TreeGrafter"/>
</dbReference>
<dbReference type="GO" id="GO:0005886">
    <property type="term" value="C:plasma membrane"/>
    <property type="evidence" value="ECO:0007669"/>
    <property type="project" value="UniProtKB-SubCell"/>
</dbReference>
<feature type="transmembrane region" description="Helical" evidence="7">
    <location>
        <begin position="321"/>
        <end position="342"/>
    </location>
</feature>
<evidence type="ECO:0000313" key="9">
    <source>
        <dbReference type="Proteomes" id="UP000176864"/>
    </source>
</evidence>
<feature type="transmembrane region" description="Helical" evidence="7">
    <location>
        <begin position="197"/>
        <end position="214"/>
    </location>
</feature>
<feature type="transmembrane region" description="Helical" evidence="7">
    <location>
        <begin position="171"/>
        <end position="190"/>
    </location>
</feature>
<accession>A0A1F5NNQ7</accession>
<dbReference type="GO" id="GO:0009103">
    <property type="term" value="P:lipopolysaccharide biosynthetic process"/>
    <property type="evidence" value="ECO:0007669"/>
    <property type="project" value="TreeGrafter"/>
</dbReference>
<evidence type="ECO:0000256" key="3">
    <source>
        <dbReference type="ARBA" id="ARBA00022679"/>
    </source>
</evidence>
<gene>
    <name evidence="8" type="ORF">A2751_04385</name>
</gene>
<feature type="transmembrane region" description="Helical" evidence="7">
    <location>
        <begin position="141"/>
        <end position="159"/>
    </location>
</feature>
<protein>
    <recommendedName>
        <fullName evidence="10">Undecaprenyl-phosphate alpha-N-acetylglucosaminyl 1-phosphate transferase</fullName>
    </recommendedName>
</protein>
<evidence type="ECO:0000256" key="2">
    <source>
        <dbReference type="ARBA" id="ARBA00022475"/>
    </source>
</evidence>
<reference evidence="8 9" key="1">
    <citation type="journal article" date="2016" name="Nat. Commun.">
        <title>Thousands of microbial genomes shed light on interconnected biogeochemical processes in an aquifer system.</title>
        <authorList>
            <person name="Anantharaman K."/>
            <person name="Brown C.T."/>
            <person name="Hug L.A."/>
            <person name="Sharon I."/>
            <person name="Castelle C.J."/>
            <person name="Probst A.J."/>
            <person name="Thomas B.C."/>
            <person name="Singh A."/>
            <person name="Wilkins M.J."/>
            <person name="Karaoz U."/>
            <person name="Brodie E.L."/>
            <person name="Williams K.H."/>
            <person name="Hubbard S.S."/>
            <person name="Banfield J.F."/>
        </authorList>
    </citation>
    <scope>NUCLEOTIDE SEQUENCE [LARGE SCALE GENOMIC DNA]</scope>
</reference>
<evidence type="ECO:0000256" key="6">
    <source>
        <dbReference type="ARBA" id="ARBA00023136"/>
    </source>
</evidence>
<dbReference type="AlphaFoldDB" id="A0A1F5NNQ7"/>
<keyword evidence="5 7" id="KW-1133">Transmembrane helix</keyword>
<feature type="transmembrane region" description="Helical" evidence="7">
    <location>
        <begin position="76"/>
        <end position="94"/>
    </location>
</feature>
<dbReference type="PANTHER" id="PTHR22926:SF3">
    <property type="entry name" value="UNDECAPRENYL-PHOSPHATE ALPHA-N-ACETYLGLUCOSAMINYL 1-PHOSPHATE TRANSFERASE"/>
    <property type="match status" value="1"/>
</dbReference>
<evidence type="ECO:0000313" key="8">
    <source>
        <dbReference type="EMBL" id="OGE79203.1"/>
    </source>
</evidence>
<keyword evidence="4 7" id="KW-0812">Transmembrane</keyword>
<feature type="transmembrane region" description="Helical" evidence="7">
    <location>
        <begin position="100"/>
        <end position="120"/>
    </location>
</feature>
<keyword evidence="3" id="KW-0808">Transferase</keyword>
<evidence type="ECO:0000256" key="5">
    <source>
        <dbReference type="ARBA" id="ARBA00022989"/>
    </source>
</evidence>
<dbReference type="CDD" id="cd06853">
    <property type="entry name" value="GT_WecA_like"/>
    <property type="match status" value="1"/>
</dbReference>
<feature type="transmembrane region" description="Helical" evidence="7">
    <location>
        <begin position="234"/>
        <end position="258"/>
    </location>
</feature>
<dbReference type="Proteomes" id="UP000176864">
    <property type="component" value="Unassembled WGS sequence"/>
</dbReference>